<proteinExistence type="predicted"/>
<reference evidence="2 3" key="1">
    <citation type="submission" date="2013-11" db="EMBL/GenBank/DDBJ databases">
        <title>Draft genome of the bovine lungworm Dictyocaulus viviparus.</title>
        <authorList>
            <person name="Mitreva M."/>
        </authorList>
    </citation>
    <scope>NUCLEOTIDE SEQUENCE [LARGE SCALE GENOMIC DNA]</scope>
    <source>
        <strain evidence="2 3">HannoverDv2000</strain>
    </source>
</reference>
<organism evidence="2 3">
    <name type="scientific">Dictyocaulus viviparus</name>
    <name type="common">Bovine lungworm</name>
    <dbReference type="NCBI Taxonomy" id="29172"/>
    <lineage>
        <taxon>Eukaryota</taxon>
        <taxon>Metazoa</taxon>
        <taxon>Ecdysozoa</taxon>
        <taxon>Nematoda</taxon>
        <taxon>Chromadorea</taxon>
        <taxon>Rhabditida</taxon>
        <taxon>Rhabditina</taxon>
        <taxon>Rhabditomorpha</taxon>
        <taxon>Strongyloidea</taxon>
        <taxon>Metastrongylidae</taxon>
        <taxon>Dictyocaulus</taxon>
    </lineage>
</organism>
<name>A0A0D8XSI2_DICVI</name>
<protein>
    <recommendedName>
        <fullName evidence="1">C2H2-type domain-containing protein</fullName>
    </recommendedName>
</protein>
<reference evidence="3" key="2">
    <citation type="journal article" date="2016" name="Sci. Rep.">
        <title>Dictyocaulus viviparus genome, variome and transcriptome elucidate lungworm biology and support future intervention.</title>
        <authorList>
            <person name="McNulty S.N."/>
            <person name="Strube C."/>
            <person name="Rosa B.A."/>
            <person name="Martin J.C."/>
            <person name="Tyagi R."/>
            <person name="Choi Y.J."/>
            <person name="Wang Q."/>
            <person name="Hallsworth Pepin K."/>
            <person name="Zhang X."/>
            <person name="Ozersky P."/>
            <person name="Wilson R.K."/>
            <person name="Sternberg P.W."/>
            <person name="Gasser R.B."/>
            <person name="Mitreva M."/>
        </authorList>
    </citation>
    <scope>NUCLEOTIDE SEQUENCE [LARGE SCALE GENOMIC DNA]</scope>
    <source>
        <strain evidence="3">HannoverDv2000</strain>
    </source>
</reference>
<evidence type="ECO:0000259" key="1">
    <source>
        <dbReference type="PROSITE" id="PS00028"/>
    </source>
</evidence>
<dbReference type="EMBL" id="KN716339">
    <property type="protein sequence ID" value="KJH46699.1"/>
    <property type="molecule type" value="Genomic_DNA"/>
</dbReference>
<feature type="domain" description="C2H2-type" evidence="1">
    <location>
        <begin position="281"/>
        <end position="302"/>
    </location>
</feature>
<dbReference type="PROSITE" id="PS00028">
    <property type="entry name" value="ZINC_FINGER_C2H2_1"/>
    <property type="match status" value="1"/>
</dbReference>
<evidence type="ECO:0000313" key="3">
    <source>
        <dbReference type="Proteomes" id="UP000053766"/>
    </source>
</evidence>
<accession>A0A0D8XSI2</accession>
<dbReference type="AlphaFoldDB" id="A0A0D8XSI2"/>
<sequence>MKCLNDLMVYILVDLENQTQLSDVITFLISRSYNVFHVNNVNPCPKCNVKDDKHNANVPNSSTVDLSPKKSVASDHSLSILAPNPEVSGTIGFSKNIENLSQPIGMSTPYQNATLDKSSKGTIRTHEVSFAAGPVEAMESAAEFEDVKPMINGGMNESDTVLSIVARKEVSVHLPSSAFDTSTDTLNLSQQVDDSEGMVLFRFFLFFQKLNILFILYRYFHFTVFSSENSNLWASTRHLIKKQKLGATVSCFCCKWSVKSNLKSIRTHVNNIHKRFHRYRCSLCKEEFVHLSKATLHKNFKHGRIGTIIPLKWTPYEVKEIEKAMVQCFGFEV</sequence>
<evidence type="ECO:0000313" key="2">
    <source>
        <dbReference type="EMBL" id="KJH46699.1"/>
    </source>
</evidence>
<keyword evidence="3" id="KW-1185">Reference proteome</keyword>
<dbReference type="InterPro" id="IPR013087">
    <property type="entry name" value="Znf_C2H2_type"/>
</dbReference>
<dbReference type="Proteomes" id="UP000053766">
    <property type="component" value="Unassembled WGS sequence"/>
</dbReference>
<gene>
    <name evidence="2" type="ORF">DICVIV_07223</name>
</gene>
<dbReference type="OrthoDB" id="10377121at2759"/>